<dbReference type="Proteomes" id="UP000410492">
    <property type="component" value="Unassembled WGS sequence"/>
</dbReference>
<feature type="compositionally biased region" description="Basic residues" evidence="2">
    <location>
        <begin position="280"/>
        <end position="291"/>
    </location>
</feature>
<dbReference type="OrthoDB" id="6066069at2759"/>
<name>A0A653BNL1_CALMS</name>
<reference evidence="4 5" key="1">
    <citation type="submission" date="2019-01" db="EMBL/GenBank/DDBJ databases">
        <authorList>
            <person name="Sayadi A."/>
        </authorList>
    </citation>
    <scope>NUCLEOTIDE SEQUENCE [LARGE SCALE GENOMIC DNA]</scope>
</reference>
<keyword evidence="3" id="KW-0812">Transmembrane</keyword>
<feature type="compositionally biased region" description="Basic and acidic residues" evidence="2">
    <location>
        <begin position="350"/>
        <end position="363"/>
    </location>
</feature>
<feature type="compositionally biased region" description="Basic residues" evidence="2">
    <location>
        <begin position="201"/>
        <end position="223"/>
    </location>
</feature>
<feature type="region of interest" description="Disordered" evidence="2">
    <location>
        <begin position="258"/>
        <end position="363"/>
    </location>
</feature>
<organism evidence="4 5">
    <name type="scientific">Callosobruchus maculatus</name>
    <name type="common">Southern cowpea weevil</name>
    <name type="synonym">Pulse bruchid</name>
    <dbReference type="NCBI Taxonomy" id="64391"/>
    <lineage>
        <taxon>Eukaryota</taxon>
        <taxon>Metazoa</taxon>
        <taxon>Ecdysozoa</taxon>
        <taxon>Arthropoda</taxon>
        <taxon>Hexapoda</taxon>
        <taxon>Insecta</taxon>
        <taxon>Pterygota</taxon>
        <taxon>Neoptera</taxon>
        <taxon>Endopterygota</taxon>
        <taxon>Coleoptera</taxon>
        <taxon>Polyphaga</taxon>
        <taxon>Cucujiformia</taxon>
        <taxon>Chrysomeloidea</taxon>
        <taxon>Chrysomelidae</taxon>
        <taxon>Bruchinae</taxon>
        <taxon>Bruchini</taxon>
        <taxon>Callosobruchus</taxon>
    </lineage>
</organism>
<proteinExistence type="predicted"/>
<feature type="compositionally biased region" description="Polar residues" evidence="2">
    <location>
        <begin position="172"/>
        <end position="194"/>
    </location>
</feature>
<sequence>MGSLQAIVEGERPTWTPLDTIVSVTIVGIVLLFTGLCCIAIIRARRKKKERYLAKRDEESFLNLYPIKPVPLGNILIISTRDRMDDAEKLNELKKKLKRYRKQAYENKLVKKRTLKEKRKAEQKHKNKTKEDFEQAIIEKKTATNNNAPSCEEQKEICCIKIIIRKPESNETKSNQKLKTTKNGIDKATFQNNNKVDKSFKIKLNKKEQRRSKVQQKSVSKKKTNSEQTTNQRREDLRKRVAKYRSKMTEEQLIEKRRKDRERYKLKKEKGLTPDINKMSTKKKKQIRKKWREASSSYRKRERLQQKTENFLGENSPPISDIEVESNQDDAVVNDNLPKHANETSDVATIEEKKSDQKSTGRK</sequence>
<evidence type="ECO:0000256" key="2">
    <source>
        <dbReference type="SAM" id="MobiDB-lite"/>
    </source>
</evidence>
<protein>
    <submittedName>
        <fullName evidence="4">Uncharacterized protein</fullName>
    </submittedName>
</protein>
<evidence type="ECO:0000256" key="1">
    <source>
        <dbReference type="SAM" id="Coils"/>
    </source>
</evidence>
<feature type="region of interest" description="Disordered" evidence="2">
    <location>
        <begin position="171"/>
        <end position="238"/>
    </location>
</feature>
<dbReference type="EMBL" id="CAACVG010002534">
    <property type="protein sequence ID" value="VEN36576.1"/>
    <property type="molecule type" value="Genomic_DNA"/>
</dbReference>
<evidence type="ECO:0000313" key="5">
    <source>
        <dbReference type="Proteomes" id="UP000410492"/>
    </source>
</evidence>
<keyword evidence="3" id="KW-0472">Membrane</keyword>
<feature type="non-terminal residue" evidence="4">
    <location>
        <position position="363"/>
    </location>
</feature>
<evidence type="ECO:0000313" key="4">
    <source>
        <dbReference type="EMBL" id="VEN36576.1"/>
    </source>
</evidence>
<keyword evidence="1" id="KW-0175">Coiled coil</keyword>
<keyword evidence="5" id="KW-1185">Reference proteome</keyword>
<keyword evidence="3" id="KW-1133">Transmembrane helix</keyword>
<evidence type="ECO:0000256" key="3">
    <source>
        <dbReference type="SAM" id="Phobius"/>
    </source>
</evidence>
<accession>A0A653BNL1</accession>
<gene>
    <name evidence="4" type="ORF">CALMAC_LOCUS2145</name>
</gene>
<feature type="transmembrane region" description="Helical" evidence="3">
    <location>
        <begin position="20"/>
        <end position="42"/>
    </location>
</feature>
<feature type="coiled-coil region" evidence="1">
    <location>
        <begin position="83"/>
        <end position="132"/>
    </location>
</feature>
<dbReference type="AlphaFoldDB" id="A0A653BNL1"/>